<proteinExistence type="predicted"/>
<dbReference type="InterPro" id="IPR002586">
    <property type="entry name" value="CobQ/CobB/MinD/ParA_Nub-bd_dom"/>
</dbReference>
<sequence length="219" mass="22134">MILAVVGGKGGVGKSTVAFGVAAELDAVCVDADLGMADLPERRGPDLHDVLAGRAAAVEAVDESGPVDLLPCGRTLAGARASDPRALRAALSAVEAEYGRVVVDCPAGLGRDSGAALAAADACLLVTTAERAAVADALRTRELARALDAGLVGVVVDFAEETGPLRGRFGAPATALPESEAVRRATRHGLPVGEVAPESVVAERLEEVAALVQRSTRSV</sequence>
<dbReference type="AlphaFoldDB" id="A0ABD5ZQ12"/>
<accession>A0ABD5ZQ12</accession>
<dbReference type="GeneID" id="79266990"/>
<dbReference type="PANTHER" id="PTHR43384:SF10">
    <property type="entry name" value="ATPASE INVOLVED IN CHROMOSOME PARTITIONING, PARA_MIND FAMILY"/>
    <property type="match status" value="1"/>
</dbReference>
<dbReference type="InterPro" id="IPR027417">
    <property type="entry name" value="P-loop_NTPase"/>
</dbReference>
<protein>
    <submittedName>
        <fullName evidence="2">Division plane positioning ATPase MipZ</fullName>
    </submittedName>
</protein>
<keyword evidence="3" id="KW-1185">Reference proteome</keyword>
<dbReference type="Proteomes" id="UP001596398">
    <property type="component" value="Unassembled WGS sequence"/>
</dbReference>
<comment type="caution">
    <text evidence="2">The sequence shown here is derived from an EMBL/GenBank/DDBJ whole genome shotgun (WGS) entry which is preliminary data.</text>
</comment>
<dbReference type="Pfam" id="PF01656">
    <property type="entry name" value="CbiA"/>
    <property type="match status" value="1"/>
</dbReference>
<dbReference type="SUPFAM" id="SSF52540">
    <property type="entry name" value="P-loop containing nucleoside triphosphate hydrolases"/>
    <property type="match status" value="1"/>
</dbReference>
<dbReference type="InterPro" id="IPR050625">
    <property type="entry name" value="ParA/MinD_ATPase"/>
</dbReference>
<dbReference type="RefSeq" id="WP_276233429.1">
    <property type="nucleotide sequence ID" value="NZ_CP119802.1"/>
</dbReference>
<organism evidence="2 3">
    <name type="scientific">Halosegnis marinus</name>
    <dbReference type="NCBI Taxonomy" id="3034023"/>
    <lineage>
        <taxon>Archaea</taxon>
        <taxon>Methanobacteriati</taxon>
        <taxon>Methanobacteriota</taxon>
        <taxon>Stenosarchaea group</taxon>
        <taxon>Halobacteria</taxon>
        <taxon>Halobacteriales</taxon>
        <taxon>Natronomonadaceae</taxon>
        <taxon>Halosegnis</taxon>
    </lineage>
</organism>
<gene>
    <name evidence="2" type="ORF">ACFQJ4_08235</name>
</gene>
<name>A0ABD5ZQ12_9EURY</name>
<evidence type="ECO:0000313" key="2">
    <source>
        <dbReference type="EMBL" id="MFC7235299.1"/>
    </source>
</evidence>
<evidence type="ECO:0000259" key="1">
    <source>
        <dbReference type="Pfam" id="PF01656"/>
    </source>
</evidence>
<evidence type="ECO:0000313" key="3">
    <source>
        <dbReference type="Proteomes" id="UP001596398"/>
    </source>
</evidence>
<dbReference type="PANTHER" id="PTHR43384">
    <property type="entry name" value="SEPTUM SITE-DETERMINING PROTEIN MIND HOMOLOG, CHLOROPLASTIC-RELATED"/>
    <property type="match status" value="1"/>
</dbReference>
<dbReference type="EMBL" id="JBHTAP010000001">
    <property type="protein sequence ID" value="MFC7235299.1"/>
    <property type="molecule type" value="Genomic_DNA"/>
</dbReference>
<feature type="domain" description="CobQ/CobB/MinD/ParA nucleotide binding" evidence="1">
    <location>
        <begin position="3"/>
        <end position="157"/>
    </location>
</feature>
<reference evidence="2 3" key="1">
    <citation type="journal article" date="2019" name="Int. J. Syst. Evol. Microbiol.">
        <title>The Global Catalogue of Microorganisms (GCM) 10K type strain sequencing project: providing services to taxonomists for standard genome sequencing and annotation.</title>
        <authorList>
            <consortium name="The Broad Institute Genomics Platform"/>
            <consortium name="The Broad Institute Genome Sequencing Center for Infectious Disease"/>
            <person name="Wu L."/>
            <person name="Ma J."/>
        </authorList>
    </citation>
    <scope>NUCLEOTIDE SEQUENCE [LARGE SCALE GENOMIC DNA]</scope>
    <source>
        <strain evidence="2 3">DT85</strain>
    </source>
</reference>
<dbReference type="Gene3D" id="3.40.50.300">
    <property type="entry name" value="P-loop containing nucleotide triphosphate hydrolases"/>
    <property type="match status" value="1"/>
</dbReference>